<dbReference type="EMBL" id="JAAIUW010000009">
    <property type="protein sequence ID" value="KAF7814995.1"/>
    <property type="molecule type" value="Genomic_DNA"/>
</dbReference>
<protein>
    <submittedName>
        <fullName evidence="1">Uncharacterized protein</fullName>
    </submittedName>
</protein>
<dbReference type="Proteomes" id="UP000634136">
    <property type="component" value="Unassembled WGS sequence"/>
</dbReference>
<gene>
    <name evidence="1" type="ORF">G2W53_028964</name>
</gene>
<sequence>MAIMLSIARSFASSPLASQ</sequence>
<organism evidence="1 2">
    <name type="scientific">Senna tora</name>
    <dbReference type="NCBI Taxonomy" id="362788"/>
    <lineage>
        <taxon>Eukaryota</taxon>
        <taxon>Viridiplantae</taxon>
        <taxon>Streptophyta</taxon>
        <taxon>Embryophyta</taxon>
        <taxon>Tracheophyta</taxon>
        <taxon>Spermatophyta</taxon>
        <taxon>Magnoliopsida</taxon>
        <taxon>eudicotyledons</taxon>
        <taxon>Gunneridae</taxon>
        <taxon>Pentapetalae</taxon>
        <taxon>rosids</taxon>
        <taxon>fabids</taxon>
        <taxon>Fabales</taxon>
        <taxon>Fabaceae</taxon>
        <taxon>Caesalpinioideae</taxon>
        <taxon>Cassia clade</taxon>
        <taxon>Senna</taxon>
    </lineage>
</organism>
<accession>A0A834T4Z1</accession>
<reference evidence="1" key="1">
    <citation type="submission" date="2020-09" db="EMBL/GenBank/DDBJ databases">
        <title>Genome-Enabled Discovery of Anthraquinone Biosynthesis in Senna tora.</title>
        <authorList>
            <person name="Kang S.-H."/>
            <person name="Pandey R.P."/>
            <person name="Lee C.-M."/>
            <person name="Sim J.-S."/>
            <person name="Jeong J.-T."/>
            <person name="Choi B.-S."/>
            <person name="Jung M."/>
            <person name="Ginzburg D."/>
            <person name="Zhao K."/>
            <person name="Won S.Y."/>
            <person name="Oh T.-J."/>
            <person name="Yu Y."/>
            <person name="Kim N.-H."/>
            <person name="Lee O.R."/>
            <person name="Lee T.-H."/>
            <person name="Bashyal P."/>
            <person name="Kim T.-S."/>
            <person name="Lee W.-H."/>
            <person name="Kawkins C."/>
            <person name="Kim C.-K."/>
            <person name="Kim J.S."/>
            <person name="Ahn B.O."/>
            <person name="Rhee S.Y."/>
            <person name="Sohng J.K."/>
        </authorList>
    </citation>
    <scope>NUCLEOTIDE SEQUENCE</scope>
    <source>
        <tissue evidence="1">Leaf</tissue>
    </source>
</reference>
<dbReference type="AlphaFoldDB" id="A0A834T4Z1"/>
<keyword evidence="2" id="KW-1185">Reference proteome</keyword>
<proteinExistence type="predicted"/>
<evidence type="ECO:0000313" key="1">
    <source>
        <dbReference type="EMBL" id="KAF7814995.1"/>
    </source>
</evidence>
<name>A0A834T4Z1_9FABA</name>
<comment type="caution">
    <text evidence="1">The sequence shown here is derived from an EMBL/GenBank/DDBJ whole genome shotgun (WGS) entry which is preliminary data.</text>
</comment>
<evidence type="ECO:0000313" key="2">
    <source>
        <dbReference type="Proteomes" id="UP000634136"/>
    </source>
</evidence>